<comment type="caution">
    <text evidence="5">The sequence shown here is derived from an EMBL/GenBank/DDBJ whole genome shotgun (WGS) entry which is preliminary data.</text>
</comment>
<keyword evidence="2" id="KW-0238">DNA-binding</keyword>
<sequence>MHPFRQRSVIEQIADHLRVGFHSGHWCGQLPGIRELVRELGVSKSTVESALHLLELEGSLQSGGPGRRKQIVLSRDSQRKGKVLRVGILLSSHLDEINLYSQQMMLGVRRRIENAGHICFFADRCMAELGYKLPRISRMVEAAKADAWVAYSATEQVLEWFAKRALPVMAVGGRFSGQPVASSATTIAEAILASVRTLSELGHRRIVTISPDSWRLPSPSKTGQAFLSAMEECGHTPTSYNLPAWEQTPAGLEKLLESLFLLTPPTALIFVDPASYVAALVFFGLKGIRVPRDVSLICMTAGPLFSLLPLAPAHFKWPVHEHIRRVDRWVKCLAKGGTDLAQPVFPATFEPGETIAPAKGLAPAGR</sequence>
<dbReference type="PRINTS" id="PR00035">
    <property type="entry name" value="HTHGNTR"/>
</dbReference>
<dbReference type="EMBL" id="JAPDDT010000012">
    <property type="protein sequence ID" value="MCW1925068.1"/>
    <property type="molecule type" value="Genomic_DNA"/>
</dbReference>
<dbReference type="SUPFAM" id="SSF53822">
    <property type="entry name" value="Periplasmic binding protein-like I"/>
    <property type="match status" value="1"/>
</dbReference>
<protein>
    <submittedName>
        <fullName evidence="5">Substrate-binding domain-containing protein</fullName>
    </submittedName>
</protein>
<dbReference type="SUPFAM" id="SSF46785">
    <property type="entry name" value="Winged helix' DNA-binding domain"/>
    <property type="match status" value="1"/>
</dbReference>
<dbReference type="InterPro" id="IPR000524">
    <property type="entry name" value="Tscrpt_reg_HTH_GntR"/>
</dbReference>
<dbReference type="Pfam" id="PF13377">
    <property type="entry name" value="Peripla_BP_3"/>
    <property type="match status" value="1"/>
</dbReference>
<dbReference type="Gene3D" id="3.40.50.2300">
    <property type="match status" value="2"/>
</dbReference>
<evidence type="ECO:0000256" key="1">
    <source>
        <dbReference type="ARBA" id="ARBA00023015"/>
    </source>
</evidence>
<dbReference type="Proteomes" id="UP001320876">
    <property type="component" value="Unassembled WGS sequence"/>
</dbReference>
<dbReference type="InterPro" id="IPR046335">
    <property type="entry name" value="LacI/GalR-like_sensor"/>
</dbReference>
<accession>A0ABT3GNJ7</accession>
<evidence type="ECO:0000313" key="6">
    <source>
        <dbReference type="Proteomes" id="UP001320876"/>
    </source>
</evidence>
<keyword evidence="3" id="KW-0804">Transcription</keyword>
<proteinExistence type="predicted"/>
<dbReference type="InterPro" id="IPR028082">
    <property type="entry name" value="Peripla_BP_I"/>
</dbReference>
<dbReference type="InterPro" id="IPR036390">
    <property type="entry name" value="WH_DNA-bd_sf"/>
</dbReference>
<gene>
    <name evidence="5" type="ORF">OKA05_21080</name>
</gene>
<dbReference type="Gene3D" id="1.10.10.10">
    <property type="entry name" value="Winged helix-like DNA-binding domain superfamily/Winged helix DNA-binding domain"/>
    <property type="match status" value="1"/>
</dbReference>
<keyword evidence="1" id="KW-0805">Transcription regulation</keyword>
<evidence type="ECO:0000313" key="5">
    <source>
        <dbReference type="EMBL" id="MCW1925068.1"/>
    </source>
</evidence>
<organism evidence="5 6">
    <name type="scientific">Luteolibacter arcticus</name>
    <dbReference type="NCBI Taxonomy" id="1581411"/>
    <lineage>
        <taxon>Bacteria</taxon>
        <taxon>Pseudomonadati</taxon>
        <taxon>Verrucomicrobiota</taxon>
        <taxon>Verrucomicrobiia</taxon>
        <taxon>Verrucomicrobiales</taxon>
        <taxon>Verrucomicrobiaceae</taxon>
        <taxon>Luteolibacter</taxon>
    </lineage>
</organism>
<evidence type="ECO:0000256" key="2">
    <source>
        <dbReference type="ARBA" id="ARBA00023125"/>
    </source>
</evidence>
<evidence type="ECO:0000256" key="3">
    <source>
        <dbReference type="ARBA" id="ARBA00023163"/>
    </source>
</evidence>
<name>A0ABT3GNJ7_9BACT</name>
<dbReference type="RefSeq" id="WP_264489176.1">
    <property type="nucleotide sequence ID" value="NZ_JAPDDT010000012.1"/>
</dbReference>
<keyword evidence="6" id="KW-1185">Reference proteome</keyword>
<dbReference type="InterPro" id="IPR036388">
    <property type="entry name" value="WH-like_DNA-bd_sf"/>
</dbReference>
<evidence type="ECO:0000259" key="4">
    <source>
        <dbReference type="Pfam" id="PF13377"/>
    </source>
</evidence>
<reference evidence="5 6" key="1">
    <citation type="submission" date="2022-10" db="EMBL/GenBank/DDBJ databases">
        <title>Luteolibacter arcticus strain CCTCC AB 2014275, whole genome shotgun sequencing project.</title>
        <authorList>
            <person name="Zhao G."/>
            <person name="Shen L."/>
        </authorList>
    </citation>
    <scope>NUCLEOTIDE SEQUENCE [LARGE SCALE GENOMIC DNA]</scope>
    <source>
        <strain evidence="5 6">CCTCC AB 2014275</strain>
    </source>
</reference>
<feature type="domain" description="Transcriptional regulator LacI/GalR-like sensor" evidence="4">
    <location>
        <begin position="195"/>
        <end position="330"/>
    </location>
</feature>